<reference evidence="19 20" key="1">
    <citation type="journal article" date="2018" name="Int. J. Syst. Evol. Microbiol.">
        <title>Parvibium lacunae gen. nov., sp. nov., a new member of the family Alcaligenaceae isolated from a freshwater pond.</title>
        <authorList>
            <person name="Chen W.M."/>
            <person name="Xie P.B."/>
            <person name="Hsu M.Y."/>
            <person name="Sheu S.Y."/>
        </authorList>
    </citation>
    <scope>NUCLEOTIDE SEQUENCE [LARGE SCALE GENOMIC DNA]</scope>
    <source>
        <strain evidence="19 20">KMB9</strain>
    </source>
</reference>
<comment type="cofactor">
    <cofactor evidence="15">
        <name>Zn(2+)</name>
        <dbReference type="ChEBI" id="CHEBI:29105"/>
    </cofactor>
    <text evidence="15">Binds 1 zinc ion per subunit.</text>
</comment>
<dbReference type="InterPro" id="IPR037219">
    <property type="entry name" value="Peptidase_M41-like"/>
</dbReference>
<evidence type="ECO:0000256" key="5">
    <source>
        <dbReference type="ARBA" id="ARBA00022692"/>
    </source>
</evidence>
<dbReference type="GO" id="GO:0030163">
    <property type="term" value="P:protein catabolic process"/>
    <property type="evidence" value="ECO:0007669"/>
    <property type="project" value="UniProtKB-UniRule"/>
</dbReference>
<dbReference type="SUPFAM" id="SSF52540">
    <property type="entry name" value="P-loop containing nucleoside triphosphate hydrolases"/>
    <property type="match status" value="1"/>
</dbReference>
<dbReference type="GO" id="GO:0005886">
    <property type="term" value="C:plasma membrane"/>
    <property type="evidence" value="ECO:0007669"/>
    <property type="project" value="UniProtKB-SubCell"/>
</dbReference>
<evidence type="ECO:0000256" key="4">
    <source>
        <dbReference type="ARBA" id="ARBA00022670"/>
    </source>
</evidence>
<dbReference type="InterPro" id="IPR000642">
    <property type="entry name" value="Peptidase_M41"/>
</dbReference>
<dbReference type="OrthoDB" id="9809379at2"/>
<comment type="caution">
    <text evidence="19">The sequence shown here is derived from an EMBL/GenBank/DDBJ whole genome shotgun (WGS) entry which is preliminary data.</text>
</comment>
<organism evidence="19 20">
    <name type="scientific">Parvibium lacunae</name>
    <dbReference type="NCBI Taxonomy" id="1888893"/>
    <lineage>
        <taxon>Bacteria</taxon>
        <taxon>Pseudomonadati</taxon>
        <taxon>Pseudomonadota</taxon>
        <taxon>Betaproteobacteria</taxon>
        <taxon>Burkholderiales</taxon>
        <taxon>Alcaligenaceae</taxon>
        <taxon>Parvibium</taxon>
    </lineage>
</organism>
<evidence type="ECO:0000256" key="17">
    <source>
        <dbReference type="SAM" id="MobiDB-lite"/>
    </source>
</evidence>
<accession>A0A368L716</accession>
<dbReference type="SUPFAM" id="SSF140990">
    <property type="entry name" value="FtsH protease domain-like"/>
    <property type="match status" value="1"/>
</dbReference>
<dbReference type="Pfam" id="PF01434">
    <property type="entry name" value="Peptidase_M41"/>
    <property type="match status" value="1"/>
</dbReference>
<evidence type="ECO:0000256" key="2">
    <source>
        <dbReference type="ARBA" id="ARBA00010044"/>
    </source>
</evidence>
<dbReference type="GO" id="GO:0006508">
    <property type="term" value="P:proteolysis"/>
    <property type="evidence" value="ECO:0007669"/>
    <property type="project" value="UniProtKB-KW"/>
</dbReference>
<evidence type="ECO:0000256" key="14">
    <source>
        <dbReference type="ARBA" id="ARBA00061570"/>
    </source>
</evidence>
<comment type="similarity">
    <text evidence="16">Belongs to the AAA ATPase family.</text>
</comment>
<keyword evidence="6 15" id="KW-0479">Metal-binding</keyword>
<keyword evidence="11 15" id="KW-1133">Transmembrane helix</keyword>
<feature type="transmembrane region" description="Helical" evidence="15">
    <location>
        <begin position="102"/>
        <end position="123"/>
    </location>
</feature>
<keyword evidence="9 15" id="KW-0862">Zinc</keyword>
<dbReference type="GO" id="GO:0016887">
    <property type="term" value="F:ATP hydrolysis activity"/>
    <property type="evidence" value="ECO:0007669"/>
    <property type="project" value="UniProtKB-UniRule"/>
</dbReference>
<dbReference type="InterPro" id="IPR005936">
    <property type="entry name" value="FtsH"/>
</dbReference>
<feature type="region of interest" description="Disordered" evidence="17">
    <location>
        <begin position="592"/>
        <end position="629"/>
    </location>
</feature>
<evidence type="ECO:0000256" key="1">
    <source>
        <dbReference type="ARBA" id="ARBA00004370"/>
    </source>
</evidence>
<keyword evidence="4 15" id="KW-0645">Protease</keyword>
<dbReference type="Gene3D" id="3.40.50.300">
    <property type="entry name" value="P-loop containing nucleotide triphosphate hydrolases"/>
    <property type="match status" value="1"/>
</dbReference>
<evidence type="ECO:0000256" key="12">
    <source>
        <dbReference type="ARBA" id="ARBA00023049"/>
    </source>
</evidence>
<evidence type="ECO:0000256" key="16">
    <source>
        <dbReference type="RuleBase" id="RU003651"/>
    </source>
</evidence>
<evidence type="ECO:0000256" key="9">
    <source>
        <dbReference type="ARBA" id="ARBA00022833"/>
    </source>
</evidence>
<dbReference type="InterPro" id="IPR003593">
    <property type="entry name" value="AAA+_ATPase"/>
</dbReference>
<keyword evidence="13 15" id="KW-0472">Membrane</keyword>
<dbReference type="InterPro" id="IPR003959">
    <property type="entry name" value="ATPase_AAA_core"/>
</dbReference>
<dbReference type="AlphaFoldDB" id="A0A368L716"/>
<comment type="caution">
    <text evidence="15">Lacks conserved residue(s) required for the propagation of feature annotation.</text>
</comment>
<dbReference type="Gene3D" id="3.30.720.210">
    <property type="match status" value="1"/>
</dbReference>
<evidence type="ECO:0000256" key="7">
    <source>
        <dbReference type="ARBA" id="ARBA00022741"/>
    </source>
</evidence>
<keyword evidence="12 15" id="KW-0482">Metalloprotease</keyword>
<dbReference type="Pfam" id="PF06480">
    <property type="entry name" value="FtsH_ext"/>
    <property type="match status" value="1"/>
</dbReference>
<keyword evidence="20" id="KW-1185">Reference proteome</keyword>
<dbReference type="GO" id="GO:0004222">
    <property type="term" value="F:metalloendopeptidase activity"/>
    <property type="evidence" value="ECO:0007669"/>
    <property type="project" value="InterPro"/>
</dbReference>
<dbReference type="InterPro" id="IPR027417">
    <property type="entry name" value="P-loop_NTPase"/>
</dbReference>
<dbReference type="Proteomes" id="UP000252357">
    <property type="component" value="Unassembled WGS sequence"/>
</dbReference>
<comment type="function">
    <text evidence="15">Acts as a processive, ATP-dependent zinc metallopeptidase for both cytoplasmic and membrane proteins. Plays a role in the quality control of integral membrane proteins.</text>
</comment>
<dbReference type="FunFam" id="1.10.8.60:FF:000001">
    <property type="entry name" value="ATP-dependent zinc metalloprotease FtsH"/>
    <property type="match status" value="1"/>
</dbReference>
<dbReference type="CDD" id="cd19501">
    <property type="entry name" value="RecA-like_FtsH"/>
    <property type="match status" value="1"/>
</dbReference>
<dbReference type="EC" id="3.4.24.-" evidence="15"/>
<evidence type="ECO:0000313" key="19">
    <source>
        <dbReference type="EMBL" id="RCS59301.1"/>
    </source>
</evidence>
<feature type="binding site" evidence="15">
    <location>
        <position position="494"/>
    </location>
    <ligand>
        <name>Zn(2+)</name>
        <dbReference type="ChEBI" id="CHEBI:29105"/>
        <note>catalytic</note>
    </ligand>
</feature>
<feature type="binding site" evidence="15">
    <location>
        <begin position="196"/>
        <end position="203"/>
    </location>
    <ligand>
        <name>ATP</name>
        <dbReference type="ChEBI" id="CHEBI:30616"/>
    </ligand>
</feature>
<dbReference type="Gene3D" id="1.10.8.60">
    <property type="match status" value="1"/>
</dbReference>
<dbReference type="Gene3D" id="1.20.58.760">
    <property type="entry name" value="Peptidase M41"/>
    <property type="match status" value="1"/>
</dbReference>
<dbReference type="PROSITE" id="PS00674">
    <property type="entry name" value="AAA"/>
    <property type="match status" value="1"/>
</dbReference>
<comment type="similarity">
    <text evidence="14 15">In the central section; belongs to the AAA ATPase family.</text>
</comment>
<sequence length="629" mass="68914">MNSPFSKAAIWVVVALILFGVFRQIDSRGPGGADQVAYSDFLEDIKDGRIKSAELDNKQVVAETTDGRRIRTPITYLDRGLIGDFIKYGVKFKIKQEEEPSLLASLFLSSFPVLLIIGAWLYFMRQMQGGGKGGAFSFGKSRAKMLDESNNSVTFADVAGCDEAKEEVQELVDFLRDPSKFQKLGGRIPRGVLMVGSPGTGKTLLAKAIAGEAKVPFFTISGSDFVEMFVGVGASRVRDMFETAKKHAPCIIFIDEIDAVGRQRGAGLGGGNDEREQTLNQMLVEMDGFETGLGVIVIAATNRPDVLDPALLRPGRFDRQVVVSLPDIRGREQILKVHMRKVPLAPDVEASVLARGTPGFSGADLANLVNEAALFAARRHGRVVDMHDFEKAKDKIIMGAERRSVVMPEEERRATAYHESGHAIIGKLLPKCDPVHKVTIIPRGRALGVTMSLPERDRYGYDKEFMLQQIVMLFGGRAAEEVFLNQMTTGASNDFERATALARDMVTRYGMTEALGPMVYAENESEVFLGRSVTKTTNTSEATMQKIDAEIRRILDEQYALAIKLLNENRDKVEAMTNALMEFETIDAEQIDDIMQGRPVRAPKVDDRRSSGGTPPSGGAVEPNAPAAA</sequence>
<dbReference type="GO" id="GO:0005524">
    <property type="term" value="F:ATP binding"/>
    <property type="evidence" value="ECO:0007669"/>
    <property type="project" value="UniProtKB-UniRule"/>
</dbReference>
<name>A0A368L716_9BURK</name>
<evidence type="ECO:0000256" key="15">
    <source>
        <dbReference type="HAMAP-Rule" id="MF_01458"/>
    </source>
</evidence>
<dbReference type="Pfam" id="PF17862">
    <property type="entry name" value="AAA_lid_3"/>
    <property type="match status" value="1"/>
</dbReference>
<dbReference type="GO" id="GO:0008270">
    <property type="term" value="F:zinc ion binding"/>
    <property type="evidence" value="ECO:0007669"/>
    <property type="project" value="UniProtKB-UniRule"/>
</dbReference>
<dbReference type="HAMAP" id="MF_01458">
    <property type="entry name" value="FtsH"/>
    <property type="match status" value="1"/>
</dbReference>
<keyword evidence="8 15" id="KW-0378">Hydrolase</keyword>
<evidence type="ECO:0000259" key="18">
    <source>
        <dbReference type="SMART" id="SM00382"/>
    </source>
</evidence>
<evidence type="ECO:0000256" key="13">
    <source>
        <dbReference type="ARBA" id="ARBA00023136"/>
    </source>
</evidence>
<feature type="active site" evidence="15">
    <location>
        <position position="419"/>
    </location>
</feature>
<keyword evidence="5 15" id="KW-0812">Transmembrane</keyword>
<dbReference type="RefSeq" id="WP_114401450.1">
    <property type="nucleotide sequence ID" value="NZ_QPGB01000001.1"/>
</dbReference>
<keyword evidence="10 15" id="KW-0067">ATP-binding</keyword>
<proteinExistence type="inferred from homology"/>
<keyword evidence="7 15" id="KW-0547">Nucleotide-binding</keyword>
<dbReference type="InterPro" id="IPR003960">
    <property type="entry name" value="ATPase_AAA_CS"/>
</dbReference>
<evidence type="ECO:0000256" key="6">
    <source>
        <dbReference type="ARBA" id="ARBA00022723"/>
    </source>
</evidence>
<dbReference type="PANTHER" id="PTHR23076">
    <property type="entry name" value="METALLOPROTEASE M41 FTSH"/>
    <property type="match status" value="1"/>
</dbReference>
<dbReference type="FunFam" id="3.40.50.300:FF:000001">
    <property type="entry name" value="ATP-dependent zinc metalloprotease FtsH"/>
    <property type="match status" value="1"/>
</dbReference>
<dbReference type="NCBIfam" id="TIGR01241">
    <property type="entry name" value="FtsH_fam"/>
    <property type="match status" value="1"/>
</dbReference>
<feature type="binding site" evidence="15">
    <location>
        <position position="422"/>
    </location>
    <ligand>
        <name>Zn(2+)</name>
        <dbReference type="ChEBI" id="CHEBI:29105"/>
        <note>catalytic</note>
    </ligand>
</feature>
<keyword evidence="3 15" id="KW-1003">Cell membrane</keyword>
<evidence type="ECO:0000313" key="20">
    <source>
        <dbReference type="Proteomes" id="UP000252357"/>
    </source>
</evidence>
<dbReference type="InterPro" id="IPR011546">
    <property type="entry name" value="Pept_M41_FtsH_extracell"/>
</dbReference>
<feature type="domain" description="AAA+ ATPase" evidence="18">
    <location>
        <begin position="188"/>
        <end position="327"/>
    </location>
</feature>
<gene>
    <name evidence="15" type="primary">ftsH</name>
    <name evidence="19" type="ORF">DU000_00735</name>
</gene>
<evidence type="ECO:0000256" key="3">
    <source>
        <dbReference type="ARBA" id="ARBA00022475"/>
    </source>
</evidence>
<dbReference type="PANTHER" id="PTHR23076:SF97">
    <property type="entry name" value="ATP-DEPENDENT ZINC METALLOPROTEASE YME1L1"/>
    <property type="match status" value="1"/>
</dbReference>
<dbReference type="SMART" id="SM00382">
    <property type="entry name" value="AAA"/>
    <property type="match status" value="1"/>
</dbReference>
<evidence type="ECO:0000256" key="11">
    <source>
        <dbReference type="ARBA" id="ARBA00022989"/>
    </source>
</evidence>
<evidence type="ECO:0000256" key="8">
    <source>
        <dbReference type="ARBA" id="ARBA00022801"/>
    </source>
</evidence>
<comment type="subunit">
    <text evidence="15">Homohexamer.</text>
</comment>
<feature type="binding site" evidence="15">
    <location>
        <position position="418"/>
    </location>
    <ligand>
        <name>Zn(2+)</name>
        <dbReference type="ChEBI" id="CHEBI:29105"/>
        <note>catalytic</note>
    </ligand>
</feature>
<comment type="similarity">
    <text evidence="2 15">In the C-terminal section; belongs to the peptidase M41 family.</text>
</comment>
<dbReference type="InterPro" id="IPR041569">
    <property type="entry name" value="AAA_lid_3"/>
</dbReference>
<dbReference type="FunFam" id="1.20.58.760:FF:000001">
    <property type="entry name" value="ATP-dependent zinc metalloprotease FtsH"/>
    <property type="match status" value="1"/>
</dbReference>
<protein>
    <recommendedName>
        <fullName evidence="15">ATP-dependent zinc metalloprotease FtsH</fullName>
        <ecNumber evidence="15">3.4.24.-</ecNumber>
    </recommendedName>
</protein>
<comment type="subcellular location">
    <subcellularLocation>
        <location evidence="15">Cell membrane</location>
        <topology evidence="15">Multi-pass membrane protein</topology>
        <orientation evidence="15">Cytoplasmic side</orientation>
    </subcellularLocation>
    <subcellularLocation>
        <location evidence="1">Membrane</location>
    </subcellularLocation>
</comment>
<evidence type="ECO:0000256" key="10">
    <source>
        <dbReference type="ARBA" id="ARBA00022840"/>
    </source>
</evidence>
<dbReference type="Pfam" id="PF00004">
    <property type="entry name" value="AAA"/>
    <property type="match status" value="1"/>
</dbReference>
<dbReference type="GO" id="GO:0004176">
    <property type="term" value="F:ATP-dependent peptidase activity"/>
    <property type="evidence" value="ECO:0007669"/>
    <property type="project" value="InterPro"/>
</dbReference>
<dbReference type="EMBL" id="QPGB01000001">
    <property type="protein sequence ID" value="RCS59301.1"/>
    <property type="molecule type" value="Genomic_DNA"/>
</dbReference>